<comment type="caution">
    <text evidence="1">The sequence shown here is derived from an EMBL/GenBank/DDBJ whole genome shotgun (WGS) entry which is preliminary data.</text>
</comment>
<reference evidence="1 2" key="1">
    <citation type="submission" date="2023-11" db="EMBL/GenBank/DDBJ databases">
        <title>Detection of rare carbapenemases in Enterobacterales - comparison of two colorimetric and two CIM-based carbapenemase assays.</title>
        <authorList>
            <person name="Schaffarczyk L."/>
            <person name="Noster J."/>
            <person name="Stelzer Y."/>
            <person name="Sattler J."/>
            <person name="Gatermann S."/>
            <person name="Hamprecht A."/>
        </authorList>
    </citation>
    <scope>NUCLEOTIDE SEQUENCE [LARGE SCALE GENOMIC DNA]</scope>
    <source>
        <strain evidence="1 2">CIM-Carb-136</strain>
    </source>
</reference>
<accession>A0ABD5INA1</accession>
<gene>
    <name evidence="1" type="ORF">SJ435_24800</name>
</gene>
<name>A0ABD5INA1_SERMA</name>
<dbReference type="Pfam" id="PF07105">
    <property type="entry name" value="DUF1367"/>
    <property type="match status" value="1"/>
</dbReference>
<evidence type="ECO:0000313" key="1">
    <source>
        <dbReference type="EMBL" id="MDX7085604.1"/>
    </source>
</evidence>
<evidence type="ECO:0000313" key="2">
    <source>
        <dbReference type="Proteomes" id="UP001275057"/>
    </source>
</evidence>
<dbReference type="AlphaFoldDB" id="A0ABD5INA1"/>
<dbReference type="RefSeq" id="WP_319857913.1">
    <property type="nucleotide sequence ID" value="NZ_JAXABG010000028.1"/>
</dbReference>
<dbReference type="InterPro" id="IPR009797">
    <property type="entry name" value="DUF1367"/>
</dbReference>
<dbReference type="EMBL" id="JAXABG010000028">
    <property type="protein sequence ID" value="MDX7085604.1"/>
    <property type="molecule type" value="Genomic_DNA"/>
</dbReference>
<dbReference type="Proteomes" id="UP001275057">
    <property type="component" value="Unassembled WGS sequence"/>
</dbReference>
<organism evidence="1 2">
    <name type="scientific">Serratia marcescens</name>
    <dbReference type="NCBI Taxonomy" id="615"/>
    <lineage>
        <taxon>Bacteria</taxon>
        <taxon>Pseudomonadati</taxon>
        <taxon>Pseudomonadota</taxon>
        <taxon>Gammaproteobacteria</taxon>
        <taxon>Enterobacterales</taxon>
        <taxon>Yersiniaceae</taxon>
        <taxon>Serratia</taxon>
    </lineage>
</organism>
<proteinExistence type="predicted"/>
<protein>
    <submittedName>
        <fullName evidence="1">DUF1367 family protein</fullName>
    </submittedName>
</protein>
<sequence>MAQYSFYKSQGGILVPATPDTVDFVTNKLKLGAVVTGEFKSTRNPGLHRKFFSLLNLGFEYWTPTGGAVSTFERQFLRGYINRLARHVDDAGVFYALAEEYLQLVAEKRAERLTIAKSFHAFRRWVTVEAGHYDLFELPDGSTLREPRSISFAKMDDLEFNDLYQAALNVLWTFILNKSFPTIAEAENAAAQLMDYAA</sequence>